<dbReference type="InterPro" id="IPR007349">
    <property type="entry name" value="DUF418"/>
</dbReference>
<keyword evidence="1" id="KW-1133">Transmembrane helix</keyword>
<reference evidence="3 4" key="1">
    <citation type="submission" date="2024-09" db="EMBL/GenBank/DDBJ databases">
        <authorList>
            <person name="Sun Q."/>
            <person name="Mori K."/>
        </authorList>
    </citation>
    <scope>NUCLEOTIDE SEQUENCE [LARGE SCALE GENOMIC DNA]</scope>
    <source>
        <strain evidence="3 4">JCM 3143</strain>
    </source>
</reference>
<feature type="transmembrane region" description="Helical" evidence="1">
    <location>
        <begin position="124"/>
        <end position="151"/>
    </location>
</feature>
<keyword evidence="4" id="KW-1185">Reference proteome</keyword>
<evidence type="ECO:0000313" key="4">
    <source>
        <dbReference type="Proteomes" id="UP001589532"/>
    </source>
</evidence>
<feature type="transmembrane region" description="Helical" evidence="1">
    <location>
        <begin position="163"/>
        <end position="186"/>
    </location>
</feature>
<gene>
    <name evidence="3" type="ORF">ACFFSA_07125</name>
</gene>
<accession>A0ABV5RWA7</accession>
<keyword evidence="1" id="KW-0472">Membrane</keyword>
<keyword evidence="1" id="KW-0812">Transmembrane</keyword>
<evidence type="ECO:0000259" key="2">
    <source>
        <dbReference type="Pfam" id="PF04235"/>
    </source>
</evidence>
<dbReference type="EMBL" id="JBHMBW010000004">
    <property type="protein sequence ID" value="MFB9622848.1"/>
    <property type="molecule type" value="Genomic_DNA"/>
</dbReference>
<proteinExistence type="predicted"/>
<feature type="transmembrane region" description="Helical" evidence="1">
    <location>
        <begin position="78"/>
        <end position="96"/>
    </location>
</feature>
<name>A0ABV5RWA7_9ACTN</name>
<feature type="transmembrane region" description="Helical" evidence="1">
    <location>
        <begin position="54"/>
        <end position="71"/>
    </location>
</feature>
<evidence type="ECO:0000256" key="1">
    <source>
        <dbReference type="SAM" id="Phobius"/>
    </source>
</evidence>
<dbReference type="PANTHER" id="PTHR30590">
    <property type="entry name" value="INNER MEMBRANE PROTEIN"/>
    <property type="match status" value="1"/>
</dbReference>
<protein>
    <submittedName>
        <fullName evidence="3">DUF418 domain-containing protein</fullName>
    </submittedName>
</protein>
<feature type="transmembrane region" description="Helical" evidence="1">
    <location>
        <begin position="260"/>
        <end position="282"/>
    </location>
</feature>
<dbReference type="RefSeq" id="WP_345002603.1">
    <property type="nucleotide sequence ID" value="NZ_BAAAXV010000011.1"/>
</dbReference>
<dbReference type="Proteomes" id="UP001589532">
    <property type="component" value="Unassembled WGS sequence"/>
</dbReference>
<dbReference type="Pfam" id="PF04235">
    <property type="entry name" value="DUF418"/>
    <property type="match status" value="1"/>
</dbReference>
<dbReference type="PANTHER" id="PTHR30590:SF2">
    <property type="entry name" value="INNER MEMBRANE PROTEIN"/>
    <property type="match status" value="1"/>
</dbReference>
<sequence>MVVHLVPLTRIRELDALRGFAVGGIMLVNTWQHTDKGARNAVDWTIEALFQSRFYPIFSLLFGISFVLVLRTNSRWALLSRLFWLFCLGMAQHLFYDGEVLTDYAVCGAAVLLPASFLSGGLPVLLLGLAAMVWGLQVGAGPYLIPGLFLVGMGLCRLRPPRWLLLPSFAVTALATVLLTAAWASVRAQAVGHASAQAWILYSVAALAGAAAYSLGLLLLLRPQLSAVLEPLGRMALTNYVSGTAVIVLALPLLNADPTRWSVVALAALTVAAQVLFSRWWLSRFRYGPLEWIWRCLTWFRPVPNRLESVRDHNRPLPDPGLT</sequence>
<evidence type="ECO:0000313" key="3">
    <source>
        <dbReference type="EMBL" id="MFB9622848.1"/>
    </source>
</evidence>
<comment type="caution">
    <text evidence="3">The sequence shown here is derived from an EMBL/GenBank/DDBJ whole genome shotgun (WGS) entry which is preliminary data.</text>
</comment>
<organism evidence="3 4">
    <name type="scientific">Nonomuraea helvata</name>
    <dbReference type="NCBI Taxonomy" id="37484"/>
    <lineage>
        <taxon>Bacteria</taxon>
        <taxon>Bacillati</taxon>
        <taxon>Actinomycetota</taxon>
        <taxon>Actinomycetes</taxon>
        <taxon>Streptosporangiales</taxon>
        <taxon>Streptosporangiaceae</taxon>
        <taxon>Nonomuraea</taxon>
    </lineage>
</organism>
<feature type="transmembrane region" description="Helical" evidence="1">
    <location>
        <begin position="232"/>
        <end position="254"/>
    </location>
</feature>
<feature type="transmembrane region" description="Helical" evidence="1">
    <location>
        <begin position="198"/>
        <end position="220"/>
    </location>
</feature>
<feature type="domain" description="DUF418" evidence="2">
    <location>
        <begin position="169"/>
        <end position="300"/>
    </location>
</feature>
<dbReference type="InterPro" id="IPR052529">
    <property type="entry name" value="Bact_Transport_Assoc"/>
</dbReference>